<keyword evidence="4" id="KW-1185">Reference proteome</keyword>
<evidence type="ECO:0000313" key="4">
    <source>
        <dbReference type="Proteomes" id="UP000070133"/>
    </source>
</evidence>
<reference evidence="3 4" key="1">
    <citation type="submission" date="2015-07" db="EMBL/GenBank/DDBJ databases">
        <title>Comparative genomics of the Sigatoka disease complex on banana suggests a link between parallel evolutionary changes in Pseudocercospora fijiensis and Pseudocercospora eumusae and increased virulence on the banana host.</title>
        <authorList>
            <person name="Chang T.-C."/>
            <person name="Salvucci A."/>
            <person name="Crous P.W."/>
            <person name="Stergiopoulos I."/>
        </authorList>
    </citation>
    <scope>NUCLEOTIDE SEQUENCE [LARGE SCALE GENOMIC DNA]</scope>
    <source>
        <strain evidence="3 4">CBS 114824</strain>
    </source>
</reference>
<keyword evidence="2" id="KW-0812">Transmembrane</keyword>
<feature type="compositionally biased region" description="Low complexity" evidence="1">
    <location>
        <begin position="1729"/>
        <end position="1747"/>
    </location>
</feature>
<keyword evidence="2" id="KW-0472">Membrane</keyword>
<feature type="transmembrane region" description="Helical" evidence="2">
    <location>
        <begin position="82"/>
        <end position="108"/>
    </location>
</feature>
<feature type="region of interest" description="Disordered" evidence="1">
    <location>
        <begin position="285"/>
        <end position="313"/>
    </location>
</feature>
<feature type="compositionally biased region" description="Basic and acidic residues" evidence="1">
    <location>
        <begin position="1761"/>
        <end position="1775"/>
    </location>
</feature>
<accession>A0A139HYP4</accession>
<feature type="region of interest" description="Disordered" evidence="1">
    <location>
        <begin position="1680"/>
        <end position="1784"/>
    </location>
</feature>
<feature type="compositionally biased region" description="Basic residues" evidence="1">
    <location>
        <begin position="1748"/>
        <end position="1760"/>
    </location>
</feature>
<evidence type="ECO:0000256" key="1">
    <source>
        <dbReference type="SAM" id="MobiDB-lite"/>
    </source>
</evidence>
<sequence length="1784" mass="201193">MDNMIARRRRSSATCRKESWQLWDWEKVRDAHEREAERKERNQKLVRLMSWFKTVTILASLHPHSTEGIQKLMQEQYYCGRIVLWLYQFYAFKAWTVWHIFIPIIAVLSMDAVSGRLLPNFLRALVSKARRVGDGFSLEGEKMFDSRFPATPKKTIEKVPGIDSWREYNANSCLSVILPQDISIHDIAEASHLSLADRLYLGWHSEMVESKADEPFVVAEEPTMFYAMLHGLQLALWSGLAYLGSILCRILRSLLKSGRWADSRRIIANYIYKIPLPANDGSLDGGTATPGIEESKSDTKSKTESSIVRNAKVDRADNDTASFSNASRASDRFLRTKGPDGRRKQGRFFTLENVDSGRSDSSRDRDLLQEPSKHSSTDRTASQKTSDDHKDGFATDSRKESTRLLRKSGTAPRTILSVQKAGYVGFSNCRVPRLSRQVDFLYQSCSDLWNSASSAAPFLEFQLRRTLDEIQVVYKLSNTSIPREMEIDTDVIAEAELKLLNVAFMLGSVRDRPHLSHSRHTAVDLALTKLDLARQSFSRLRAGTKPMSKVGESHIAQDNWILAKLSNTYIKVRSLRERRLLIRDSLSLLGSIYSDARLDSDYTAIENAHRVLEARSRSITVLSSNRNVQEELRKVIWLIETELRSLNEDRLHANDFRSRADYVAPSDVRDEEMAGMTPTDLLPQSPVAHNITKASESDIVEFQHRMKSLYQSTELVKTLPEDERTAIASVLRAEIAELLAAIGAGFDSHSPDIRFIVGELISSARAQLQLLDPAVGGGDDVDNEQWRNDQENIRTSDATDDRLPSSPTTQLGPSESGGLETRSPTQSDTTGRSSEITAVPLQILDVHVPQFIWEFALRLEDLRARIDLTFIPLRARLVEYHVPSLGDEEVTSLLHRLNGHRRDVEKLDGELRAASLVEGNEHEGLQMIRARSRETLRVLCDQMIDLKRHLSSDANGFIMSDPRIIVAVNRFHNRMNERSEDWEVVNIWSLDVFERESANIVHELDRVDPDACGGACSAELAKLLTILSKLEYLKETGSALIKANRNSIQAMQTIVDVLGSIEVCSRTAAAIYTEVIARSQHGWRIGGSREAIESLQFWIGNSVYPHCDGSYSEAVDFAFSGPQALLTSLHALQVCRAGVRHEDVLRAMFTNIDQKIELESWPHLSHSDRLAEPTEHYDGYIRAFLWDIVQRHGVRSAEYRVEREKLLVCNSFDRQQLRVMLGFMDRRGFLNDRQGDIYLLGVVTRSEVINNGGLVATAEVLDPAIKPLPPANPTRTTIWLYDTNAEGRAQTAVAKRNEETGKLHRTQNIVIATWQGFTRQLRNQGRSKGRHKVKTWGLKVPSSQDDAEVPETDDEEEEERFEITEVPKEKHQRNNHVRHQAARSEAAENVPDDSDAIIKGKNGKPIEPRKDERPPSDAGSWRIEGDESLIRELEECTASGYLMGRTFPDDHLLCSLEAMLEALKFSLIEETPKLLTFAKLLGKMFANCSQKGKVPMGTIGQPRPAYAACVRSFIDTLGLECEPEDFYAMNNFSPLQLQCVLDFMLMGEDGAPSGMYNTEIDVIPQIAIITPIQEQAGSEMLVQTYRLQSSYFQPGAPTMNIWLFMDLSTHDQHQGASPVYHYRALKWQYSIMDIDETKPQVHEWGLKTERAQSQAYRLETALPSGYSHLYHTKIAPQRRKRNQKFWNSTGQAEESGGEETGQDFRGDSEPHSSSAHRASRRGESSRQHGSTSSTNAGTSSKGSPGSSKHPKLKGKGRARTGKRETSSTPRLEGHVPSRRRAVVR</sequence>
<feature type="compositionally biased region" description="Polar residues" evidence="1">
    <location>
        <begin position="822"/>
        <end position="833"/>
    </location>
</feature>
<dbReference type="STRING" id="321146.A0A139HYP4"/>
<evidence type="ECO:0000256" key="2">
    <source>
        <dbReference type="SAM" id="Phobius"/>
    </source>
</evidence>
<dbReference type="Proteomes" id="UP000070133">
    <property type="component" value="Unassembled WGS sequence"/>
</dbReference>
<feature type="compositionally biased region" description="Basic and acidic residues" evidence="1">
    <location>
        <begin position="1404"/>
        <end position="1415"/>
    </location>
</feature>
<feature type="compositionally biased region" description="Acidic residues" evidence="1">
    <location>
        <begin position="1345"/>
        <end position="1360"/>
    </location>
</feature>
<feature type="region of interest" description="Disordered" evidence="1">
    <location>
        <begin position="776"/>
        <end position="833"/>
    </location>
</feature>
<comment type="caution">
    <text evidence="3">The sequence shown here is derived from an EMBL/GenBank/DDBJ whole genome shotgun (WGS) entry which is preliminary data.</text>
</comment>
<protein>
    <submittedName>
        <fullName evidence="3">Uncharacterized protein</fullName>
    </submittedName>
</protein>
<feature type="region of interest" description="Disordered" evidence="1">
    <location>
        <begin position="330"/>
        <end position="408"/>
    </location>
</feature>
<feature type="compositionally biased region" description="Basic residues" evidence="1">
    <location>
        <begin position="1370"/>
        <end position="1381"/>
    </location>
</feature>
<keyword evidence="2" id="KW-1133">Transmembrane helix</keyword>
<feature type="region of interest" description="Disordered" evidence="1">
    <location>
        <begin position="1323"/>
        <end position="1421"/>
    </location>
</feature>
<proteinExistence type="predicted"/>
<evidence type="ECO:0000313" key="3">
    <source>
        <dbReference type="EMBL" id="KXT07472.1"/>
    </source>
</evidence>
<feature type="compositionally biased region" description="Basic and acidic residues" evidence="1">
    <location>
        <begin position="355"/>
        <end position="377"/>
    </location>
</feature>
<feature type="compositionally biased region" description="Basic residues" evidence="1">
    <location>
        <begin position="1325"/>
        <end position="1334"/>
    </location>
</feature>
<feature type="compositionally biased region" description="Basic and acidic residues" evidence="1">
    <location>
        <begin position="330"/>
        <end position="343"/>
    </location>
</feature>
<feature type="compositionally biased region" description="Basic and acidic residues" evidence="1">
    <location>
        <begin position="784"/>
        <end position="803"/>
    </location>
</feature>
<organism evidence="3 4">
    <name type="scientific">Pseudocercospora eumusae</name>
    <dbReference type="NCBI Taxonomy" id="321146"/>
    <lineage>
        <taxon>Eukaryota</taxon>
        <taxon>Fungi</taxon>
        <taxon>Dikarya</taxon>
        <taxon>Ascomycota</taxon>
        <taxon>Pezizomycotina</taxon>
        <taxon>Dothideomycetes</taxon>
        <taxon>Dothideomycetidae</taxon>
        <taxon>Mycosphaerellales</taxon>
        <taxon>Mycosphaerellaceae</taxon>
        <taxon>Pseudocercospora</taxon>
    </lineage>
</organism>
<name>A0A139HYP4_9PEZI</name>
<dbReference type="EMBL" id="LFZN01000002">
    <property type="protein sequence ID" value="KXT07472.1"/>
    <property type="molecule type" value="Genomic_DNA"/>
</dbReference>
<feature type="compositionally biased region" description="Basic and acidic residues" evidence="1">
    <location>
        <begin position="385"/>
        <end position="403"/>
    </location>
</feature>
<gene>
    <name evidence="3" type="ORF">AC578_522</name>
</gene>
<feature type="compositionally biased region" description="Basic and acidic residues" evidence="1">
    <location>
        <begin position="293"/>
        <end position="303"/>
    </location>
</feature>
<dbReference type="OrthoDB" id="3648001at2759"/>